<sequence length="99" mass="11103">MRKIQEHGLIKNCFGVAITRISCDEHNNSTQSMNGSLSMSSEQDQVLFAVTVFALHAQVNPYYGLASKDNKDLSVAAQDYRSSVDLISSRNEPRNRLRQ</sequence>
<proteinExistence type="predicted"/>
<dbReference type="WBParaSite" id="jg2461">
    <property type="protein sequence ID" value="jg2461"/>
    <property type="gene ID" value="jg2461"/>
</dbReference>
<evidence type="ECO:0000313" key="2">
    <source>
        <dbReference type="WBParaSite" id="jg2461"/>
    </source>
</evidence>
<evidence type="ECO:0000313" key="1">
    <source>
        <dbReference type="Proteomes" id="UP000887574"/>
    </source>
</evidence>
<protein>
    <submittedName>
        <fullName evidence="2">Uncharacterized protein</fullName>
    </submittedName>
</protein>
<dbReference type="Proteomes" id="UP000887574">
    <property type="component" value="Unplaced"/>
</dbReference>
<keyword evidence="1" id="KW-1185">Reference proteome</keyword>
<reference evidence="2" key="1">
    <citation type="submission" date="2022-11" db="UniProtKB">
        <authorList>
            <consortium name="WormBaseParasite"/>
        </authorList>
    </citation>
    <scope>IDENTIFICATION</scope>
</reference>
<accession>A0A915DXU7</accession>
<name>A0A915DXU7_9BILA</name>
<dbReference type="AlphaFoldDB" id="A0A915DXU7"/>
<organism evidence="1 2">
    <name type="scientific">Ditylenchus dipsaci</name>
    <dbReference type="NCBI Taxonomy" id="166011"/>
    <lineage>
        <taxon>Eukaryota</taxon>
        <taxon>Metazoa</taxon>
        <taxon>Ecdysozoa</taxon>
        <taxon>Nematoda</taxon>
        <taxon>Chromadorea</taxon>
        <taxon>Rhabditida</taxon>
        <taxon>Tylenchina</taxon>
        <taxon>Tylenchomorpha</taxon>
        <taxon>Sphaerularioidea</taxon>
        <taxon>Anguinidae</taxon>
        <taxon>Anguininae</taxon>
        <taxon>Ditylenchus</taxon>
    </lineage>
</organism>